<protein>
    <submittedName>
        <fullName evidence="4">HNH endonuclease</fullName>
    </submittedName>
</protein>
<feature type="region of interest" description="Disordered" evidence="1">
    <location>
        <begin position="234"/>
        <end position="257"/>
    </location>
</feature>
<name>A0ABR6ELC8_9ACTN</name>
<dbReference type="GO" id="GO:0004519">
    <property type="term" value="F:endonuclease activity"/>
    <property type="evidence" value="ECO:0007669"/>
    <property type="project" value="UniProtKB-KW"/>
</dbReference>
<evidence type="ECO:0000259" key="2">
    <source>
        <dbReference type="Pfam" id="PF13391"/>
    </source>
</evidence>
<keyword evidence="4" id="KW-0540">Nuclease</keyword>
<keyword evidence="5" id="KW-1185">Reference proteome</keyword>
<dbReference type="NCBIfam" id="NF045808">
    <property type="entry name" value="PT-DNA_restrict"/>
    <property type="match status" value="1"/>
</dbReference>
<dbReference type="InterPro" id="IPR003615">
    <property type="entry name" value="HNH_nuc"/>
</dbReference>
<keyword evidence="4" id="KW-0255">Endonuclease</keyword>
<comment type="caution">
    <text evidence="4">The sequence shown here is derived from an EMBL/GenBank/DDBJ whole genome shotgun (WGS) entry which is preliminary data.</text>
</comment>
<dbReference type="RefSeq" id="WP_182857418.1">
    <property type="nucleotide sequence ID" value="NZ_WMLF01000416.1"/>
</dbReference>
<dbReference type="InterPro" id="IPR011396">
    <property type="entry name" value="PT_DNA_restrict"/>
</dbReference>
<accession>A0ABR6ELC8</accession>
<dbReference type="Pfam" id="PF13391">
    <property type="entry name" value="HNH_2"/>
    <property type="match status" value="1"/>
</dbReference>
<evidence type="ECO:0000313" key="5">
    <source>
        <dbReference type="Proteomes" id="UP000766698"/>
    </source>
</evidence>
<dbReference type="Gene3D" id="1.10.30.50">
    <property type="match status" value="1"/>
</dbReference>
<proteinExistence type="predicted"/>
<organism evidence="4 5">
    <name type="scientific">Streptomyces durbertensis</name>
    <dbReference type="NCBI Taxonomy" id="2448886"/>
    <lineage>
        <taxon>Bacteria</taxon>
        <taxon>Bacillati</taxon>
        <taxon>Actinomycetota</taxon>
        <taxon>Actinomycetes</taxon>
        <taxon>Kitasatosporales</taxon>
        <taxon>Streptomycetaceae</taxon>
        <taxon>Streptomyces</taxon>
    </lineage>
</organism>
<dbReference type="InterPro" id="IPR058813">
    <property type="entry name" value="DNA-SBD_ScoMcrA"/>
</dbReference>
<evidence type="ECO:0000256" key="1">
    <source>
        <dbReference type="SAM" id="MobiDB-lite"/>
    </source>
</evidence>
<gene>
    <name evidence="4" type="ORF">GL263_21675</name>
</gene>
<dbReference type="Pfam" id="PF26340">
    <property type="entry name" value="DNA-SBD_ScoMcrA"/>
    <property type="match status" value="1"/>
</dbReference>
<evidence type="ECO:0000313" key="4">
    <source>
        <dbReference type="EMBL" id="MBB1246141.1"/>
    </source>
</evidence>
<feature type="domain" description="HNH nuclease" evidence="2">
    <location>
        <begin position="180"/>
        <end position="233"/>
    </location>
</feature>
<dbReference type="EMBL" id="WMLF01000416">
    <property type="protein sequence ID" value="MBB1246141.1"/>
    <property type="molecule type" value="Genomic_DNA"/>
</dbReference>
<feature type="domain" description="ScoMcrA-like DNA sulfur-binding" evidence="3">
    <location>
        <begin position="4"/>
        <end position="148"/>
    </location>
</feature>
<reference evidence="5" key="1">
    <citation type="journal article" date="2020" name="Syst. Appl. Microbiol.">
        <title>Streptomyces alkaliterrae sp. nov., isolated from an alkaline soil, and emended descriptions of Streptomyces alkaliphilus, Streptomyces calidiresistens and Streptomyces durbertensis.</title>
        <authorList>
            <person name="Swiecimska M."/>
            <person name="Golinska P."/>
            <person name="Nouioui I."/>
            <person name="Wypij M."/>
            <person name="Rai M."/>
            <person name="Sangal V."/>
            <person name="Goodfellow M."/>
        </authorList>
    </citation>
    <scope>NUCLEOTIDE SEQUENCE [LARGE SCALE GENOMIC DNA]</scope>
    <source>
        <strain evidence="5">DSM 104538</strain>
    </source>
</reference>
<dbReference type="CDD" id="cd00085">
    <property type="entry name" value="HNHc"/>
    <property type="match status" value="1"/>
</dbReference>
<feature type="region of interest" description="Disordered" evidence="1">
    <location>
        <begin position="277"/>
        <end position="338"/>
    </location>
</feature>
<dbReference type="Proteomes" id="UP000766698">
    <property type="component" value="Unassembled WGS sequence"/>
</dbReference>
<keyword evidence="4" id="KW-0378">Hydrolase</keyword>
<evidence type="ECO:0000259" key="3">
    <source>
        <dbReference type="Pfam" id="PF26340"/>
    </source>
</evidence>
<sequence>MDWLERAATLRQWTKGGARAPHKPLLLLYALGRFQEDADGELYYSAVEEDLKRLLAEYGPPNRTTPAYPFHHLVSDGVWEVRTDRGPGSPGTGVRELRAGGAAGRLTPDLRTALRREPSLLGRMARVLLDQHFPPSLHGELCEALGLELEPAETGWSSPARRRRDPRMRERVLTAYEYRCAFCGYDGRIGAVPVGLEAAHVRWWAFGGPDDVDNGLCLCSLHHKLFDKGVLGVGWRPPGSPHSSEAGSGGRRREGRRVLVSQRFVGHSRAAREHVTALADRPLSGPQPGASPVATHYLSWHTGQVFQGDPRPGADVPGTRSGGDSRGRTQVGPQGPAG</sequence>